<feature type="region of interest" description="Disordered" evidence="1">
    <location>
        <begin position="617"/>
        <end position="638"/>
    </location>
</feature>
<evidence type="ECO:0000313" key="4">
    <source>
        <dbReference type="Proteomes" id="UP000008744"/>
    </source>
</evidence>
<accession>B4H0X8</accession>
<dbReference type="eggNOG" id="ENOG502QT62">
    <property type="taxonomic scope" value="Eukaryota"/>
</dbReference>
<dbReference type="GO" id="GO:0008362">
    <property type="term" value="P:chitin-based embryonic cuticle biosynthetic process"/>
    <property type="evidence" value="ECO:0007669"/>
    <property type="project" value="EnsemblMetazoa"/>
</dbReference>
<feature type="region of interest" description="Disordered" evidence="1">
    <location>
        <begin position="237"/>
        <end position="259"/>
    </location>
</feature>
<feature type="chain" id="PRO_5002807556" evidence="2">
    <location>
        <begin position="18"/>
        <end position="657"/>
    </location>
</feature>
<feature type="signal peptide" evidence="2">
    <location>
        <begin position="1"/>
        <end position="17"/>
    </location>
</feature>
<dbReference type="HOGENOM" id="CLU_012747_0_0_1"/>
<dbReference type="GO" id="GO:0008039">
    <property type="term" value="P:synaptic target recognition"/>
    <property type="evidence" value="ECO:0007669"/>
    <property type="project" value="EnsemblMetazoa"/>
</dbReference>
<dbReference type="PhylomeDB" id="B4H0X8"/>
<evidence type="ECO:0000256" key="1">
    <source>
        <dbReference type="SAM" id="MobiDB-lite"/>
    </source>
</evidence>
<gene>
    <name evidence="3" type="primary">Dper\GL15854</name>
    <name evidence="3" type="ORF">Dper_GL15854</name>
</gene>
<protein>
    <submittedName>
        <fullName evidence="3">GL15854</fullName>
    </submittedName>
</protein>
<dbReference type="PANTHER" id="PTHR46560:SF11">
    <property type="entry name" value="GH09980P"/>
    <property type="match status" value="1"/>
</dbReference>
<dbReference type="GO" id="GO:0040005">
    <property type="term" value="P:chitin-based cuticle attachment to epithelium"/>
    <property type="evidence" value="ECO:0007669"/>
    <property type="project" value="EnsemblMetazoa"/>
</dbReference>
<dbReference type="OrthoDB" id="10070678at2759"/>
<organism evidence="4">
    <name type="scientific">Drosophila persimilis</name>
    <name type="common">Fruit fly</name>
    <dbReference type="NCBI Taxonomy" id="7234"/>
    <lineage>
        <taxon>Eukaryota</taxon>
        <taxon>Metazoa</taxon>
        <taxon>Ecdysozoa</taxon>
        <taxon>Arthropoda</taxon>
        <taxon>Hexapoda</taxon>
        <taxon>Insecta</taxon>
        <taxon>Pterygota</taxon>
        <taxon>Neoptera</taxon>
        <taxon>Endopterygota</taxon>
        <taxon>Diptera</taxon>
        <taxon>Brachycera</taxon>
        <taxon>Muscomorpha</taxon>
        <taxon>Ephydroidea</taxon>
        <taxon>Drosophilidae</taxon>
        <taxon>Drosophila</taxon>
        <taxon>Sophophora</taxon>
    </lineage>
</organism>
<dbReference type="AlphaFoldDB" id="B4H0X8"/>
<dbReference type="PANTHER" id="PTHR46560">
    <property type="entry name" value="CYPHER, ISOFORM B"/>
    <property type="match status" value="1"/>
</dbReference>
<dbReference type="OMA" id="ETHEDAR"/>
<evidence type="ECO:0000256" key="2">
    <source>
        <dbReference type="SAM" id="SignalP"/>
    </source>
</evidence>
<dbReference type="Proteomes" id="UP000008744">
    <property type="component" value="Unassembled WGS sequence"/>
</dbReference>
<name>B4H0X8_DROPE</name>
<feature type="compositionally biased region" description="Pro residues" evidence="1">
    <location>
        <begin position="244"/>
        <end position="257"/>
    </location>
</feature>
<dbReference type="GO" id="GO:0007475">
    <property type="term" value="P:apposition of dorsal and ventral imaginal disc-derived wing surfaces"/>
    <property type="evidence" value="ECO:0007669"/>
    <property type="project" value="EnsemblMetazoa"/>
</dbReference>
<sequence length="657" mass="73695">MSAIVFLTLLLLGLAVSYYCLRSRPIPVVRRLPMSMGSGSEITKLSGSSLGNISVFEGVKIPRAHAALQAVYSEGALIPSDYPSESHSEIEEIDTRSLPFSSAGSFENRAFVQETSSIYSDHYAPAQEMPVANAVVTTAAITTRHAMPLQEGSPKFDVQVRVKKSPPPIPSPVTSDTESVATLRPDRNNLSTIMEAYEDRESIMTMDSLPPQVETMQSQFTKKTIEDIESHKRRVTEYKSKPKAPLPPVAPPAPPVDPKFDVKVRNYPSEREQQLWENFSDISSASGLTLTPKMERSELSLPPAEPPSQIHDNKLKLTSPELVGNMKPIEVPPQDMDVPNWDVLIRILEEPEMSEISGGGDRDDTSSVHNNISYDDRAKWKEIITTQSTLRSMLTEAVVREDFERIRQDTRYERMFEPQTWDVIIRILAPPSDDDTDVEMRLPRRGGKKAPPQPWDTRSRRSSLPTLYEYDSDGGSSVRTIRNDPGLPLHVGGGGGHPGQPVGLGPFNMQRSRRSSRTSYQTDHNDFRSMSEVTVDFGRPQADQLDNVSDASSYYRMQYYDDEDRRSFHRSLSHPSLARSASEFTEHWTAPDDLEIEISSPEGTPHARRARQPLAIAAGRTGEQRVLAQTQSQSEYVETHRSVYHAEKELPMPPRKW</sequence>
<reference evidence="3 4" key="1">
    <citation type="journal article" date="2007" name="Nature">
        <title>Evolution of genes and genomes on the Drosophila phylogeny.</title>
        <authorList>
            <consortium name="Drosophila 12 Genomes Consortium"/>
            <person name="Clark A.G."/>
            <person name="Eisen M.B."/>
            <person name="Smith D.R."/>
            <person name="Bergman C.M."/>
            <person name="Oliver B."/>
            <person name="Markow T.A."/>
            <person name="Kaufman T.C."/>
            <person name="Kellis M."/>
            <person name="Gelbart W."/>
            <person name="Iyer V.N."/>
            <person name="Pollard D.A."/>
            <person name="Sackton T.B."/>
            <person name="Larracuente A.M."/>
            <person name="Singh N.D."/>
            <person name="Abad J.P."/>
            <person name="Abt D.N."/>
            <person name="Adryan B."/>
            <person name="Aguade M."/>
            <person name="Akashi H."/>
            <person name="Anderson W.W."/>
            <person name="Aquadro C.F."/>
            <person name="Ardell D.H."/>
            <person name="Arguello R."/>
            <person name="Artieri C.G."/>
            <person name="Barbash D.A."/>
            <person name="Barker D."/>
            <person name="Barsanti P."/>
            <person name="Batterham P."/>
            <person name="Batzoglou S."/>
            <person name="Begun D."/>
            <person name="Bhutkar A."/>
            <person name="Blanco E."/>
            <person name="Bosak S.A."/>
            <person name="Bradley R.K."/>
            <person name="Brand A.D."/>
            <person name="Brent M.R."/>
            <person name="Brooks A.N."/>
            <person name="Brown R.H."/>
            <person name="Butlin R.K."/>
            <person name="Caggese C."/>
            <person name="Calvi B.R."/>
            <person name="Bernardo de Carvalho A."/>
            <person name="Caspi A."/>
            <person name="Castrezana S."/>
            <person name="Celniker S.E."/>
            <person name="Chang J.L."/>
            <person name="Chapple C."/>
            <person name="Chatterji S."/>
            <person name="Chinwalla A."/>
            <person name="Civetta A."/>
            <person name="Clifton S.W."/>
            <person name="Comeron J.M."/>
            <person name="Costello J.C."/>
            <person name="Coyne J.A."/>
            <person name="Daub J."/>
            <person name="David R.G."/>
            <person name="Delcher A.L."/>
            <person name="Delehaunty K."/>
            <person name="Do C.B."/>
            <person name="Ebling H."/>
            <person name="Edwards K."/>
            <person name="Eickbush T."/>
            <person name="Evans J.D."/>
            <person name="Filipski A."/>
            <person name="Findeiss S."/>
            <person name="Freyhult E."/>
            <person name="Fulton L."/>
            <person name="Fulton R."/>
            <person name="Garcia A.C."/>
            <person name="Gardiner A."/>
            <person name="Garfield D.A."/>
            <person name="Garvin B.E."/>
            <person name="Gibson G."/>
            <person name="Gilbert D."/>
            <person name="Gnerre S."/>
            <person name="Godfrey J."/>
            <person name="Good R."/>
            <person name="Gotea V."/>
            <person name="Gravely B."/>
            <person name="Greenberg A.J."/>
            <person name="Griffiths-Jones S."/>
            <person name="Gross S."/>
            <person name="Guigo R."/>
            <person name="Gustafson E.A."/>
            <person name="Haerty W."/>
            <person name="Hahn M.W."/>
            <person name="Halligan D.L."/>
            <person name="Halpern A.L."/>
            <person name="Halter G.M."/>
            <person name="Han M.V."/>
            <person name="Heger A."/>
            <person name="Hillier L."/>
            <person name="Hinrichs A.S."/>
            <person name="Holmes I."/>
            <person name="Hoskins R.A."/>
            <person name="Hubisz M.J."/>
            <person name="Hultmark D."/>
            <person name="Huntley M.A."/>
            <person name="Jaffe D.B."/>
            <person name="Jagadeeshan S."/>
            <person name="Jeck W.R."/>
            <person name="Johnson J."/>
            <person name="Jones C.D."/>
            <person name="Jordan W.C."/>
            <person name="Karpen G.H."/>
            <person name="Kataoka E."/>
            <person name="Keightley P.D."/>
            <person name="Kheradpour P."/>
            <person name="Kirkness E.F."/>
            <person name="Koerich L.B."/>
            <person name="Kristiansen K."/>
            <person name="Kudrna D."/>
            <person name="Kulathinal R.J."/>
            <person name="Kumar S."/>
            <person name="Kwok R."/>
            <person name="Lander E."/>
            <person name="Langley C.H."/>
            <person name="Lapoint R."/>
            <person name="Lazzaro B.P."/>
            <person name="Lee S.J."/>
            <person name="Levesque L."/>
            <person name="Li R."/>
            <person name="Lin C.F."/>
            <person name="Lin M.F."/>
            <person name="Lindblad-Toh K."/>
            <person name="Llopart A."/>
            <person name="Long M."/>
            <person name="Low L."/>
            <person name="Lozovsky E."/>
            <person name="Lu J."/>
            <person name="Luo M."/>
            <person name="Machado C.A."/>
            <person name="Makalowski W."/>
            <person name="Marzo M."/>
            <person name="Matsuda M."/>
            <person name="Matzkin L."/>
            <person name="McAllister B."/>
            <person name="McBride C.S."/>
            <person name="McKernan B."/>
            <person name="McKernan K."/>
            <person name="Mendez-Lago M."/>
            <person name="Minx P."/>
            <person name="Mollenhauer M.U."/>
            <person name="Montooth K."/>
            <person name="Mount S.M."/>
            <person name="Mu X."/>
            <person name="Myers E."/>
            <person name="Negre B."/>
            <person name="Newfeld S."/>
            <person name="Nielsen R."/>
            <person name="Noor M.A."/>
            <person name="O'Grady P."/>
            <person name="Pachter L."/>
            <person name="Papaceit M."/>
            <person name="Parisi M.J."/>
            <person name="Parisi M."/>
            <person name="Parts L."/>
            <person name="Pedersen J.S."/>
            <person name="Pesole G."/>
            <person name="Phillippy A.M."/>
            <person name="Ponting C.P."/>
            <person name="Pop M."/>
            <person name="Porcelli D."/>
            <person name="Powell J.R."/>
            <person name="Prohaska S."/>
            <person name="Pruitt K."/>
            <person name="Puig M."/>
            <person name="Quesneville H."/>
            <person name="Ram K.R."/>
            <person name="Rand D."/>
            <person name="Rasmussen M.D."/>
            <person name="Reed L.K."/>
            <person name="Reenan R."/>
            <person name="Reily A."/>
            <person name="Remington K.A."/>
            <person name="Rieger T.T."/>
            <person name="Ritchie M.G."/>
            <person name="Robin C."/>
            <person name="Rogers Y.H."/>
            <person name="Rohde C."/>
            <person name="Rozas J."/>
            <person name="Rubenfield M.J."/>
            <person name="Ruiz A."/>
            <person name="Russo S."/>
            <person name="Salzberg S.L."/>
            <person name="Sanchez-Gracia A."/>
            <person name="Saranga D.J."/>
            <person name="Sato H."/>
            <person name="Schaeffer S.W."/>
            <person name="Schatz M.C."/>
            <person name="Schlenke T."/>
            <person name="Schwartz R."/>
            <person name="Segarra C."/>
            <person name="Singh R.S."/>
            <person name="Sirot L."/>
            <person name="Sirota M."/>
            <person name="Sisneros N.B."/>
            <person name="Smith C.D."/>
            <person name="Smith T.F."/>
            <person name="Spieth J."/>
            <person name="Stage D.E."/>
            <person name="Stark A."/>
            <person name="Stephan W."/>
            <person name="Strausberg R.L."/>
            <person name="Strempel S."/>
            <person name="Sturgill D."/>
            <person name="Sutton G."/>
            <person name="Sutton G.G."/>
            <person name="Tao W."/>
            <person name="Teichmann S."/>
            <person name="Tobari Y.N."/>
            <person name="Tomimura Y."/>
            <person name="Tsolas J.M."/>
            <person name="Valente V.L."/>
            <person name="Venter E."/>
            <person name="Venter J.C."/>
            <person name="Vicario S."/>
            <person name="Vieira F.G."/>
            <person name="Vilella A.J."/>
            <person name="Villasante A."/>
            <person name="Walenz B."/>
            <person name="Wang J."/>
            <person name="Wasserman M."/>
            <person name="Watts T."/>
            <person name="Wilson D."/>
            <person name="Wilson R.K."/>
            <person name="Wing R.A."/>
            <person name="Wolfner M.F."/>
            <person name="Wong A."/>
            <person name="Wong G.K."/>
            <person name="Wu C.I."/>
            <person name="Wu G."/>
            <person name="Yamamoto D."/>
            <person name="Yang H.P."/>
            <person name="Yang S.P."/>
            <person name="Yorke J.A."/>
            <person name="Yoshida K."/>
            <person name="Zdobnov E."/>
            <person name="Zhang P."/>
            <person name="Zhang Y."/>
            <person name="Zimin A.V."/>
            <person name="Baldwin J."/>
            <person name="Abdouelleil A."/>
            <person name="Abdulkadir J."/>
            <person name="Abebe A."/>
            <person name="Abera B."/>
            <person name="Abreu J."/>
            <person name="Acer S.C."/>
            <person name="Aftuck L."/>
            <person name="Alexander A."/>
            <person name="An P."/>
            <person name="Anderson E."/>
            <person name="Anderson S."/>
            <person name="Arachi H."/>
            <person name="Azer M."/>
            <person name="Bachantsang P."/>
            <person name="Barry A."/>
            <person name="Bayul T."/>
            <person name="Berlin A."/>
            <person name="Bessette D."/>
            <person name="Bloom T."/>
            <person name="Blye J."/>
            <person name="Boguslavskiy L."/>
            <person name="Bonnet C."/>
            <person name="Boukhgalter B."/>
            <person name="Bourzgui I."/>
            <person name="Brown A."/>
            <person name="Cahill P."/>
            <person name="Channer S."/>
            <person name="Cheshatsang Y."/>
            <person name="Chuda L."/>
            <person name="Citroen M."/>
            <person name="Collymore A."/>
            <person name="Cooke P."/>
            <person name="Costello M."/>
            <person name="D'Aco K."/>
            <person name="Daza R."/>
            <person name="De Haan G."/>
            <person name="DeGray S."/>
            <person name="DeMaso C."/>
            <person name="Dhargay N."/>
            <person name="Dooley K."/>
            <person name="Dooley E."/>
            <person name="Doricent M."/>
            <person name="Dorje P."/>
            <person name="Dorjee K."/>
            <person name="Dupes A."/>
            <person name="Elong R."/>
            <person name="Falk J."/>
            <person name="Farina A."/>
            <person name="Faro S."/>
            <person name="Ferguson D."/>
            <person name="Fisher S."/>
            <person name="Foley C.D."/>
            <person name="Franke A."/>
            <person name="Friedrich D."/>
            <person name="Gadbois L."/>
            <person name="Gearin G."/>
            <person name="Gearin C.R."/>
            <person name="Giannoukos G."/>
            <person name="Goode T."/>
            <person name="Graham J."/>
            <person name="Grandbois E."/>
            <person name="Grewal S."/>
            <person name="Gyaltsen K."/>
            <person name="Hafez N."/>
            <person name="Hagos B."/>
            <person name="Hall J."/>
            <person name="Henson C."/>
            <person name="Hollinger A."/>
            <person name="Honan T."/>
            <person name="Huard M.D."/>
            <person name="Hughes L."/>
            <person name="Hurhula B."/>
            <person name="Husby M.E."/>
            <person name="Kamat A."/>
            <person name="Kanga B."/>
            <person name="Kashin S."/>
            <person name="Khazanovich D."/>
            <person name="Kisner P."/>
            <person name="Lance K."/>
            <person name="Lara M."/>
            <person name="Lee W."/>
            <person name="Lennon N."/>
            <person name="Letendre F."/>
            <person name="LeVine R."/>
            <person name="Lipovsky A."/>
            <person name="Liu X."/>
            <person name="Liu J."/>
            <person name="Liu S."/>
            <person name="Lokyitsang T."/>
            <person name="Lokyitsang Y."/>
            <person name="Lubonja R."/>
            <person name="Lui A."/>
            <person name="MacDonald P."/>
            <person name="Magnisalis V."/>
            <person name="Maru K."/>
            <person name="Matthews C."/>
            <person name="McCusker W."/>
            <person name="McDonough S."/>
            <person name="Mehta T."/>
            <person name="Meldrim J."/>
            <person name="Meneus L."/>
            <person name="Mihai O."/>
            <person name="Mihalev A."/>
            <person name="Mihova T."/>
            <person name="Mittelman R."/>
            <person name="Mlenga V."/>
            <person name="Montmayeur A."/>
            <person name="Mulrain L."/>
            <person name="Navidi A."/>
            <person name="Naylor J."/>
            <person name="Negash T."/>
            <person name="Nguyen T."/>
            <person name="Nguyen N."/>
            <person name="Nicol R."/>
            <person name="Norbu C."/>
            <person name="Norbu N."/>
            <person name="Novod N."/>
            <person name="O'Neill B."/>
            <person name="Osman S."/>
            <person name="Markiewicz E."/>
            <person name="Oyono O.L."/>
            <person name="Patti C."/>
            <person name="Phunkhang P."/>
            <person name="Pierre F."/>
            <person name="Priest M."/>
            <person name="Raghuraman S."/>
            <person name="Rege F."/>
            <person name="Reyes R."/>
            <person name="Rise C."/>
            <person name="Rogov P."/>
            <person name="Ross K."/>
            <person name="Ryan E."/>
            <person name="Settipalli S."/>
            <person name="Shea T."/>
            <person name="Sherpa N."/>
            <person name="Shi L."/>
            <person name="Shih D."/>
            <person name="Sparrow T."/>
            <person name="Spaulding J."/>
            <person name="Stalker J."/>
            <person name="Stange-Thomann N."/>
            <person name="Stavropoulos S."/>
            <person name="Stone C."/>
            <person name="Strader C."/>
            <person name="Tesfaye S."/>
            <person name="Thomson T."/>
            <person name="Thoulutsang Y."/>
            <person name="Thoulutsang D."/>
            <person name="Topham K."/>
            <person name="Topping I."/>
            <person name="Tsamla T."/>
            <person name="Vassiliev H."/>
            <person name="Vo A."/>
            <person name="Wangchuk T."/>
            <person name="Wangdi T."/>
            <person name="Weiand M."/>
            <person name="Wilkinson J."/>
            <person name="Wilson A."/>
            <person name="Yadav S."/>
            <person name="Young G."/>
            <person name="Yu Q."/>
            <person name="Zembek L."/>
            <person name="Zhong D."/>
            <person name="Zimmer A."/>
            <person name="Zwirko Z."/>
            <person name="Jaffe D.B."/>
            <person name="Alvarez P."/>
            <person name="Brockman W."/>
            <person name="Butler J."/>
            <person name="Chin C."/>
            <person name="Gnerre S."/>
            <person name="Grabherr M."/>
            <person name="Kleber M."/>
            <person name="Mauceli E."/>
            <person name="MacCallum I."/>
        </authorList>
    </citation>
    <scope>NUCLEOTIDE SEQUENCE [LARGE SCALE GENOMIC DNA]</scope>
    <source>
        <strain evidence="4">MSH-3 / Tucson 14011-0111.49</strain>
    </source>
</reference>
<keyword evidence="2" id="KW-0732">Signal</keyword>
<dbReference type="EMBL" id="CH479201">
    <property type="protein sequence ID" value="EDW29894.1"/>
    <property type="molecule type" value="Genomic_DNA"/>
</dbReference>
<feature type="compositionally biased region" description="Polar residues" evidence="1">
    <location>
        <begin position="627"/>
        <end position="636"/>
    </location>
</feature>
<keyword evidence="4" id="KW-1185">Reference proteome</keyword>
<proteinExistence type="predicted"/>
<evidence type="ECO:0000313" key="3">
    <source>
        <dbReference type="EMBL" id="EDW29894.1"/>
    </source>
</evidence>
<feature type="region of interest" description="Disordered" evidence="1">
    <location>
        <begin position="432"/>
        <end position="501"/>
    </location>
</feature>
<dbReference type="STRING" id="7234.B4H0X8"/>
<dbReference type="GO" id="GO:0045177">
    <property type="term" value="C:apical part of cell"/>
    <property type="evidence" value="ECO:0007669"/>
    <property type="project" value="EnsemblMetazoa"/>
</dbReference>